<evidence type="ECO:0000256" key="3">
    <source>
        <dbReference type="ARBA" id="ARBA00022946"/>
    </source>
</evidence>
<name>A0AAW1Q5E3_9CHLO</name>
<dbReference type="Gene3D" id="1.25.70.10">
    <property type="entry name" value="Transcription termination factor 3, mitochondrial"/>
    <property type="match status" value="1"/>
</dbReference>
<dbReference type="EMBL" id="JALJOR010000005">
    <property type="protein sequence ID" value="KAK9816482.1"/>
    <property type="molecule type" value="Genomic_DNA"/>
</dbReference>
<dbReference type="Pfam" id="PF02536">
    <property type="entry name" value="mTERF"/>
    <property type="match status" value="1"/>
</dbReference>
<organism evidence="4 5">
    <name type="scientific">[Myrmecia] bisecta</name>
    <dbReference type="NCBI Taxonomy" id="41462"/>
    <lineage>
        <taxon>Eukaryota</taxon>
        <taxon>Viridiplantae</taxon>
        <taxon>Chlorophyta</taxon>
        <taxon>core chlorophytes</taxon>
        <taxon>Trebouxiophyceae</taxon>
        <taxon>Trebouxiales</taxon>
        <taxon>Trebouxiaceae</taxon>
        <taxon>Myrmecia</taxon>
    </lineage>
</organism>
<gene>
    <name evidence="4" type="ORF">WJX72_000822</name>
</gene>
<reference evidence="4 5" key="1">
    <citation type="journal article" date="2024" name="Nat. Commun.">
        <title>Phylogenomics reveals the evolutionary origins of lichenization in chlorophyte algae.</title>
        <authorList>
            <person name="Puginier C."/>
            <person name="Libourel C."/>
            <person name="Otte J."/>
            <person name="Skaloud P."/>
            <person name="Haon M."/>
            <person name="Grisel S."/>
            <person name="Petersen M."/>
            <person name="Berrin J.G."/>
            <person name="Delaux P.M."/>
            <person name="Dal Grande F."/>
            <person name="Keller J."/>
        </authorList>
    </citation>
    <scope>NUCLEOTIDE SEQUENCE [LARGE SCALE GENOMIC DNA]</scope>
    <source>
        <strain evidence="4 5">SAG 2043</strain>
    </source>
</reference>
<protein>
    <submittedName>
        <fullName evidence="4">Uncharacterized protein</fullName>
    </submittedName>
</protein>
<keyword evidence="3" id="KW-0809">Transit peptide</keyword>
<sequence>MDIFEIGRAYQGSIFVADLSLKQCSLAVHLTEYYEVKGVPPSVCRNRYLLLRASWYAVRERVQSLGFDAEEAEKMMVKAFGWGSQVYWRKSKVEEVPQLDKVQATLDYIKALGVPDDAKLAKVVKSFPEVLGCGVEDQLKQSVAVLEKQWKMKGPVIANAVQRQPKILGYNFDCEGDCAGECNRCWVRF</sequence>
<evidence type="ECO:0000256" key="1">
    <source>
        <dbReference type="ARBA" id="ARBA00007692"/>
    </source>
</evidence>
<dbReference type="GO" id="GO:0003676">
    <property type="term" value="F:nucleic acid binding"/>
    <property type="evidence" value="ECO:0007669"/>
    <property type="project" value="InterPro"/>
</dbReference>
<evidence type="ECO:0000313" key="5">
    <source>
        <dbReference type="Proteomes" id="UP001489004"/>
    </source>
</evidence>
<dbReference type="Proteomes" id="UP001489004">
    <property type="component" value="Unassembled WGS sequence"/>
</dbReference>
<dbReference type="InterPro" id="IPR038538">
    <property type="entry name" value="MTERF_sf"/>
</dbReference>
<keyword evidence="5" id="KW-1185">Reference proteome</keyword>
<dbReference type="InterPro" id="IPR003690">
    <property type="entry name" value="MTERF"/>
</dbReference>
<evidence type="ECO:0000313" key="4">
    <source>
        <dbReference type="EMBL" id="KAK9816482.1"/>
    </source>
</evidence>
<accession>A0AAW1Q5E3</accession>
<proteinExistence type="inferred from homology"/>
<comment type="caution">
    <text evidence="4">The sequence shown here is derived from an EMBL/GenBank/DDBJ whole genome shotgun (WGS) entry which is preliminary data.</text>
</comment>
<keyword evidence="2" id="KW-0806">Transcription termination</keyword>
<comment type="similarity">
    <text evidence="1">Belongs to the mTERF family.</text>
</comment>
<keyword evidence="2" id="KW-0804">Transcription</keyword>
<evidence type="ECO:0000256" key="2">
    <source>
        <dbReference type="ARBA" id="ARBA00022472"/>
    </source>
</evidence>
<dbReference type="AlphaFoldDB" id="A0AAW1Q5E3"/>
<dbReference type="GO" id="GO:0006353">
    <property type="term" value="P:DNA-templated transcription termination"/>
    <property type="evidence" value="ECO:0007669"/>
    <property type="project" value="UniProtKB-KW"/>
</dbReference>
<keyword evidence="2" id="KW-0805">Transcription regulation</keyword>